<keyword evidence="6 9" id="KW-1133">Transmembrane helix</keyword>
<dbReference type="GO" id="GO:0005385">
    <property type="term" value="F:zinc ion transmembrane transporter activity"/>
    <property type="evidence" value="ECO:0007669"/>
    <property type="project" value="TreeGrafter"/>
</dbReference>
<comment type="caution">
    <text evidence="12">The sequence shown here is derived from an EMBL/GenBank/DDBJ whole genome shotgun (WGS) entry which is preliminary data.</text>
</comment>
<gene>
    <name evidence="12" type="ORF">AZH43_15095</name>
</gene>
<feature type="domain" description="Cation efflux protein transmembrane" evidence="10">
    <location>
        <begin position="21"/>
        <end position="211"/>
    </location>
</feature>
<dbReference type="Gene3D" id="1.20.1510.10">
    <property type="entry name" value="Cation efflux protein transmembrane domain"/>
    <property type="match status" value="1"/>
</dbReference>
<evidence type="ECO:0000256" key="4">
    <source>
        <dbReference type="ARBA" id="ARBA00022692"/>
    </source>
</evidence>
<proteinExistence type="inferred from homology"/>
<keyword evidence="7" id="KW-0406">Ion transport</keyword>
<accession>A0A151Y047</accession>
<dbReference type="EMBL" id="LUAW01000028">
    <property type="protein sequence ID" value="KYQ71344.1"/>
    <property type="molecule type" value="Genomic_DNA"/>
</dbReference>
<dbReference type="SUPFAM" id="SSF160240">
    <property type="entry name" value="Cation efflux protein cytoplasmic domain-like"/>
    <property type="match status" value="1"/>
</dbReference>
<comment type="similarity">
    <text evidence="2">Belongs to the cation diffusion facilitator (CDF) transporter (TC 2.A.4) family. SLC30A subfamily.</text>
</comment>
<sequence length="317" mass="35087">MSSHHDHSHAVVTEGNAKKLTFALMLTVTFLVIEVIAGFMTQSLALLSDAAHMFTDAAALAIALAAIKIGKLPADDKRTFGYQRFEILAALFNASMLFMVAVYILFEAYQRFSHPPEIQSTGMMAVAVIGLIINLISMRILFSSSKDSLNVKGAYLEVLSDALGSFGVIIGAAVIYFKGWMWVDTVIAVLIGFWVLPRTWILLKQSINILLEGVPEEIDIEKLRNDLLGLKGVESIHQLKVWAITSKNVHLTVHLLAPCADKNELYRSALEMLSHEHGITEMTLQIEDDLCAAHGYQPAEDAHDELEHHHDVAPHKH</sequence>
<evidence type="ECO:0000256" key="3">
    <source>
        <dbReference type="ARBA" id="ARBA00022448"/>
    </source>
</evidence>
<evidence type="ECO:0000256" key="6">
    <source>
        <dbReference type="ARBA" id="ARBA00022989"/>
    </source>
</evidence>
<feature type="transmembrane region" description="Helical" evidence="9">
    <location>
        <begin position="182"/>
        <end position="203"/>
    </location>
</feature>
<evidence type="ECO:0000313" key="13">
    <source>
        <dbReference type="Proteomes" id="UP000076276"/>
    </source>
</evidence>
<keyword evidence="3" id="KW-0813">Transport</keyword>
<keyword evidence="5" id="KW-0862">Zinc</keyword>
<feature type="transmembrane region" description="Helical" evidence="9">
    <location>
        <begin position="87"/>
        <end position="106"/>
    </location>
</feature>
<dbReference type="PANTHER" id="PTHR11562">
    <property type="entry name" value="CATION EFFLUX PROTEIN/ ZINC TRANSPORTER"/>
    <property type="match status" value="1"/>
</dbReference>
<dbReference type="InterPro" id="IPR027470">
    <property type="entry name" value="Cation_efflux_CTD"/>
</dbReference>
<feature type="transmembrane region" description="Helical" evidence="9">
    <location>
        <begin position="20"/>
        <end position="40"/>
    </location>
</feature>
<organism evidence="12 13">
    <name type="scientific">Acinetobacter pragensis</name>
    <dbReference type="NCBI Taxonomy" id="1806892"/>
    <lineage>
        <taxon>Bacteria</taxon>
        <taxon>Pseudomonadati</taxon>
        <taxon>Pseudomonadota</taxon>
        <taxon>Gammaproteobacteria</taxon>
        <taxon>Moraxellales</taxon>
        <taxon>Moraxellaceae</taxon>
        <taxon>Acinetobacter</taxon>
    </lineage>
</organism>
<keyword evidence="5" id="KW-0864">Zinc transport</keyword>
<dbReference type="InterPro" id="IPR050681">
    <property type="entry name" value="CDF/SLC30A"/>
</dbReference>
<evidence type="ECO:0000313" key="12">
    <source>
        <dbReference type="EMBL" id="KYQ71344.1"/>
    </source>
</evidence>
<dbReference type="STRING" id="1806892.AZH43_15095"/>
<dbReference type="InterPro" id="IPR002524">
    <property type="entry name" value="Cation_efflux"/>
</dbReference>
<keyword evidence="13" id="KW-1185">Reference proteome</keyword>
<comment type="subcellular location">
    <subcellularLocation>
        <location evidence="1">Membrane</location>
        <topology evidence="1">Multi-pass membrane protein</topology>
    </subcellularLocation>
</comment>
<protein>
    <submittedName>
        <fullName evidence="12">Cation transporter</fullName>
    </submittedName>
</protein>
<feature type="transmembrane region" description="Helical" evidence="9">
    <location>
        <begin position="118"/>
        <end position="142"/>
    </location>
</feature>
<dbReference type="PANTHER" id="PTHR11562:SF17">
    <property type="entry name" value="RE54080P-RELATED"/>
    <property type="match status" value="1"/>
</dbReference>
<feature type="transmembrane region" description="Helical" evidence="9">
    <location>
        <begin position="46"/>
        <end position="67"/>
    </location>
</feature>
<evidence type="ECO:0000256" key="2">
    <source>
        <dbReference type="ARBA" id="ARBA00008873"/>
    </source>
</evidence>
<evidence type="ECO:0000259" key="10">
    <source>
        <dbReference type="Pfam" id="PF01545"/>
    </source>
</evidence>
<dbReference type="SUPFAM" id="SSF161111">
    <property type="entry name" value="Cation efflux protein transmembrane domain-like"/>
    <property type="match status" value="1"/>
</dbReference>
<evidence type="ECO:0000256" key="5">
    <source>
        <dbReference type="ARBA" id="ARBA00022906"/>
    </source>
</evidence>
<feature type="domain" description="Cation efflux protein cytoplasmic" evidence="11">
    <location>
        <begin position="215"/>
        <end position="288"/>
    </location>
</feature>
<dbReference type="RefSeq" id="WP_067670216.1">
    <property type="nucleotide sequence ID" value="NZ_CBCSIK010000004.1"/>
</dbReference>
<keyword evidence="4 9" id="KW-0812">Transmembrane</keyword>
<dbReference type="Proteomes" id="UP000076276">
    <property type="component" value="Unassembled WGS sequence"/>
</dbReference>
<dbReference type="NCBIfam" id="TIGR01297">
    <property type="entry name" value="CDF"/>
    <property type="match status" value="1"/>
</dbReference>
<dbReference type="Pfam" id="PF16916">
    <property type="entry name" value="ZT_dimer"/>
    <property type="match status" value="1"/>
</dbReference>
<evidence type="ECO:0000259" key="11">
    <source>
        <dbReference type="Pfam" id="PF16916"/>
    </source>
</evidence>
<evidence type="ECO:0000256" key="7">
    <source>
        <dbReference type="ARBA" id="ARBA00023065"/>
    </source>
</evidence>
<feature type="transmembrane region" description="Helical" evidence="9">
    <location>
        <begin position="154"/>
        <end position="176"/>
    </location>
</feature>
<evidence type="ECO:0000256" key="9">
    <source>
        <dbReference type="SAM" id="Phobius"/>
    </source>
</evidence>
<keyword evidence="8 9" id="KW-0472">Membrane</keyword>
<dbReference type="OrthoDB" id="9809646at2"/>
<name>A0A151Y047_9GAMM</name>
<dbReference type="Pfam" id="PF01545">
    <property type="entry name" value="Cation_efflux"/>
    <property type="match status" value="1"/>
</dbReference>
<dbReference type="InterPro" id="IPR058533">
    <property type="entry name" value="Cation_efflux_TM"/>
</dbReference>
<evidence type="ECO:0000256" key="1">
    <source>
        <dbReference type="ARBA" id="ARBA00004141"/>
    </source>
</evidence>
<dbReference type="InterPro" id="IPR027469">
    <property type="entry name" value="Cation_efflux_TMD_sf"/>
</dbReference>
<evidence type="ECO:0000256" key="8">
    <source>
        <dbReference type="ARBA" id="ARBA00023136"/>
    </source>
</evidence>
<dbReference type="AlphaFoldDB" id="A0A151Y047"/>
<reference evidence="12 13" key="1">
    <citation type="submission" date="2016-03" db="EMBL/GenBank/DDBJ databases">
        <title>Acinetobacter genomospecies 28 strain ANC 4149.</title>
        <authorList>
            <person name="Radolfova-Krizova L."/>
            <person name="Nemec A."/>
        </authorList>
    </citation>
    <scope>NUCLEOTIDE SEQUENCE [LARGE SCALE GENOMIC DNA]</scope>
    <source>
        <strain evidence="12 13">ANC 4149</strain>
    </source>
</reference>
<dbReference type="GO" id="GO:0005886">
    <property type="term" value="C:plasma membrane"/>
    <property type="evidence" value="ECO:0007669"/>
    <property type="project" value="TreeGrafter"/>
</dbReference>
<dbReference type="InterPro" id="IPR036837">
    <property type="entry name" value="Cation_efflux_CTD_sf"/>
</dbReference>